<evidence type="ECO:0000256" key="9">
    <source>
        <dbReference type="SAM" id="Phobius"/>
    </source>
</evidence>
<comment type="subcellular location">
    <subcellularLocation>
        <location evidence="1">Membrane</location>
        <topology evidence="1">Multi-pass membrane protein</topology>
    </subcellularLocation>
</comment>
<keyword evidence="4 9" id="KW-0812">Transmembrane</keyword>
<dbReference type="InParanoid" id="K5WA31"/>
<keyword evidence="11" id="KW-1185">Reference proteome</keyword>
<accession>K5WA31</accession>
<evidence type="ECO:0000256" key="8">
    <source>
        <dbReference type="ARBA" id="ARBA00023136"/>
    </source>
</evidence>
<organism evidence="10 11">
    <name type="scientific">Phanerochaete carnosa (strain HHB-10118-sp)</name>
    <name type="common">White-rot fungus</name>
    <name type="synonym">Peniophora carnosa</name>
    <dbReference type="NCBI Taxonomy" id="650164"/>
    <lineage>
        <taxon>Eukaryota</taxon>
        <taxon>Fungi</taxon>
        <taxon>Dikarya</taxon>
        <taxon>Basidiomycota</taxon>
        <taxon>Agaricomycotina</taxon>
        <taxon>Agaricomycetes</taxon>
        <taxon>Polyporales</taxon>
        <taxon>Phanerochaetaceae</taxon>
        <taxon>Phanerochaete</taxon>
    </lineage>
</organism>
<keyword evidence="3" id="KW-0813">Transport</keyword>
<dbReference type="EMBL" id="JH930468">
    <property type="protein sequence ID" value="EKM60788.1"/>
    <property type="molecule type" value="Genomic_DNA"/>
</dbReference>
<protein>
    <submittedName>
        <fullName evidence="10">Uncharacterized protein</fullName>
    </submittedName>
</protein>
<dbReference type="HOGENOM" id="CLU_1315793_0_0_1"/>
<keyword evidence="7 9" id="KW-1133">Transmembrane helix</keyword>
<proteinExistence type="inferred from homology"/>
<reference evidence="10 11" key="1">
    <citation type="journal article" date="2012" name="BMC Genomics">
        <title>Comparative genomics of the white-rot fungi, Phanerochaete carnosa and P. chrysosporium, to elucidate the genetic basis of the distinct wood types they colonize.</title>
        <authorList>
            <person name="Suzuki H."/>
            <person name="MacDonald J."/>
            <person name="Syed K."/>
            <person name="Salamov A."/>
            <person name="Hori C."/>
            <person name="Aerts A."/>
            <person name="Henrissat B."/>
            <person name="Wiebenga A."/>
            <person name="vanKuyk P.A."/>
            <person name="Barry K."/>
            <person name="Lindquist E."/>
            <person name="LaButti K."/>
            <person name="Lapidus A."/>
            <person name="Lucas S."/>
            <person name="Coutinho P."/>
            <person name="Gong Y."/>
            <person name="Samejima M."/>
            <person name="Mahadevan R."/>
            <person name="Abou-Zaid M."/>
            <person name="de Vries R.P."/>
            <person name="Igarashi K."/>
            <person name="Yadav J.S."/>
            <person name="Grigoriev I.V."/>
            <person name="Master E.R."/>
        </authorList>
    </citation>
    <scope>NUCLEOTIDE SEQUENCE [LARGE SCALE GENOMIC DNA]</scope>
    <source>
        <strain evidence="10 11">HHB-10118-sp</strain>
    </source>
</reference>
<dbReference type="AlphaFoldDB" id="K5WA31"/>
<feature type="transmembrane region" description="Helical" evidence="9">
    <location>
        <begin position="155"/>
        <end position="178"/>
    </location>
</feature>
<dbReference type="GO" id="GO:0035673">
    <property type="term" value="F:oligopeptide transmembrane transporter activity"/>
    <property type="evidence" value="ECO:0007669"/>
    <property type="project" value="InterPro"/>
</dbReference>
<dbReference type="InterPro" id="IPR004813">
    <property type="entry name" value="OPT"/>
</dbReference>
<dbReference type="GO" id="GO:0015031">
    <property type="term" value="P:protein transport"/>
    <property type="evidence" value="ECO:0007669"/>
    <property type="project" value="UniProtKB-KW"/>
</dbReference>
<gene>
    <name evidence="10" type="ORF">PHACADRAFT_189918</name>
</gene>
<dbReference type="Pfam" id="PF03169">
    <property type="entry name" value="OPT"/>
    <property type="match status" value="2"/>
</dbReference>
<dbReference type="RefSeq" id="XP_007390234.1">
    <property type="nucleotide sequence ID" value="XM_007390172.1"/>
</dbReference>
<dbReference type="PANTHER" id="PTHR22601">
    <property type="entry name" value="ISP4 LIKE PROTEIN"/>
    <property type="match status" value="1"/>
</dbReference>
<evidence type="ECO:0000313" key="11">
    <source>
        <dbReference type="Proteomes" id="UP000008370"/>
    </source>
</evidence>
<evidence type="ECO:0000313" key="10">
    <source>
        <dbReference type="EMBL" id="EKM60788.1"/>
    </source>
</evidence>
<feature type="transmembrane region" description="Helical" evidence="9">
    <location>
        <begin position="91"/>
        <end position="113"/>
    </location>
</feature>
<evidence type="ECO:0000256" key="3">
    <source>
        <dbReference type="ARBA" id="ARBA00022448"/>
    </source>
</evidence>
<evidence type="ECO:0000256" key="7">
    <source>
        <dbReference type="ARBA" id="ARBA00022989"/>
    </source>
</evidence>
<name>K5WA31_PHACS</name>
<keyword evidence="6" id="KW-0653">Protein transport</keyword>
<evidence type="ECO:0000256" key="5">
    <source>
        <dbReference type="ARBA" id="ARBA00022856"/>
    </source>
</evidence>
<evidence type="ECO:0000256" key="2">
    <source>
        <dbReference type="ARBA" id="ARBA00008807"/>
    </source>
</evidence>
<evidence type="ECO:0000256" key="4">
    <source>
        <dbReference type="ARBA" id="ARBA00022692"/>
    </source>
</evidence>
<sequence length="209" mass="23950">MVSMCWQTVYMSSVYITQEVNHGQELSYSYKILTALSNQLIGMVICGMFCSFLVWPLSMIYPGTLVSCSLMNTLHRTWGKHEREHISRHKLFAIVCVASALWYLIGLIPGFVFTGHMPISIVTSFDNTGMPYDVTQVMNNGTFDADLYYAYSPLFLSWTNTMCFAIFPAIIVHTILWYSRDIRRQFSSSLSDNRDVDPRLMLGYPEVPM</sequence>
<dbReference type="KEGG" id="pco:PHACADRAFT_189918"/>
<evidence type="ECO:0000256" key="6">
    <source>
        <dbReference type="ARBA" id="ARBA00022927"/>
    </source>
</evidence>
<dbReference type="Proteomes" id="UP000008370">
    <property type="component" value="Unassembled WGS sequence"/>
</dbReference>
<keyword evidence="8 9" id="KW-0472">Membrane</keyword>
<dbReference type="GeneID" id="18910650"/>
<evidence type="ECO:0000256" key="1">
    <source>
        <dbReference type="ARBA" id="ARBA00004141"/>
    </source>
</evidence>
<keyword evidence="5" id="KW-0571">Peptide transport</keyword>
<dbReference type="OrthoDB" id="9986677at2759"/>
<dbReference type="GO" id="GO:0016020">
    <property type="term" value="C:membrane"/>
    <property type="evidence" value="ECO:0007669"/>
    <property type="project" value="UniProtKB-SubCell"/>
</dbReference>
<dbReference type="InterPro" id="IPR004648">
    <property type="entry name" value="Oligpept_transpt"/>
</dbReference>
<feature type="transmembrane region" description="Helical" evidence="9">
    <location>
        <begin position="40"/>
        <end position="70"/>
    </location>
</feature>
<comment type="similarity">
    <text evidence="2">Belongs to the oligopeptide OPT transporter family.</text>
</comment>